<evidence type="ECO:0000259" key="9">
    <source>
        <dbReference type="Pfam" id="PF25198"/>
    </source>
</evidence>
<dbReference type="PROSITE" id="PS51257">
    <property type="entry name" value="PROKAR_LIPOPROTEIN"/>
    <property type="match status" value="1"/>
</dbReference>
<evidence type="ECO:0000313" key="11">
    <source>
        <dbReference type="Proteomes" id="UP001580407"/>
    </source>
</evidence>
<gene>
    <name evidence="10" type="ORF">ACE3NQ_09995</name>
</gene>
<keyword evidence="11" id="KW-1185">Reference proteome</keyword>
<evidence type="ECO:0000256" key="1">
    <source>
        <dbReference type="ARBA" id="ARBA00004635"/>
    </source>
</evidence>
<comment type="subcellular location">
    <subcellularLocation>
        <location evidence="1">Membrane</location>
        <topology evidence="1">Lipid-anchor</topology>
    </subcellularLocation>
</comment>
<dbReference type="Proteomes" id="UP001580407">
    <property type="component" value="Unassembled WGS sequence"/>
</dbReference>
<sequence length="401" mass="45138">MKTWTRTLMMTAVCILVLLLLGGCWDRTELNDLTLISALAFDTAENHQIRATVQFIIPQNQTGGGAAGGGPSGGGMAKRTSIRSETGINISDALSKLQRKLPRKMFWGQCKIFVFSEAVARKGIEKHLDYLIRFPQTRERSYVFVSKGDAAKALELFPLIENSSAQVLYELADLQVGMRVTVLQLSLMLKGDSRAAVLPMIHILPEIKSGEPFQTIPYMKGSAVFKNDKMVGEISEKVTRGVMWLRNEIGEYTAVFESEGAEGRVSLKPLKANIRLIPEIEGDTWKMTVWIKTEGDIIENDTVIDPMNPKLLALMSRGFENAVRERVNLALHEIQHRHKTDILDFAKAFHRKYPKQWEKVKHHWDEQFTKVQVITKIDAKIIEPGLISSPGGLPEEEVRKK</sequence>
<keyword evidence="7" id="KW-0449">Lipoprotein</keyword>
<keyword evidence="4" id="KW-0732">Signal</keyword>
<dbReference type="Gene3D" id="3.30.300.210">
    <property type="entry name" value="Nutrient germinant receptor protein C, domain 3"/>
    <property type="match status" value="1"/>
</dbReference>
<evidence type="ECO:0000256" key="2">
    <source>
        <dbReference type="ARBA" id="ARBA00007886"/>
    </source>
</evidence>
<dbReference type="EMBL" id="JBHILM010000009">
    <property type="protein sequence ID" value="MFB5681242.1"/>
    <property type="molecule type" value="Genomic_DNA"/>
</dbReference>
<dbReference type="NCBIfam" id="TIGR02887">
    <property type="entry name" value="spore_ger_x_C"/>
    <property type="match status" value="1"/>
</dbReference>
<dbReference type="InterPro" id="IPR057336">
    <property type="entry name" value="GerAC_N"/>
</dbReference>
<keyword evidence="3" id="KW-0309">Germination</keyword>
<dbReference type="Gene3D" id="6.20.190.10">
    <property type="entry name" value="Nutrient germinant receptor protein C, domain 1"/>
    <property type="match status" value="1"/>
</dbReference>
<feature type="domain" description="Spore germination GerAC-like C-terminal" evidence="8">
    <location>
        <begin position="220"/>
        <end position="385"/>
    </location>
</feature>
<keyword evidence="5" id="KW-0472">Membrane</keyword>
<evidence type="ECO:0000256" key="3">
    <source>
        <dbReference type="ARBA" id="ARBA00022544"/>
    </source>
</evidence>
<accession>A0ABV5B6C0</accession>
<protein>
    <submittedName>
        <fullName evidence="10">Ger(X)C family spore germination protein</fullName>
    </submittedName>
</protein>
<dbReference type="InterPro" id="IPR038501">
    <property type="entry name" value="Spore_GerAC_C_sf"/>
</dbReference>
<reference evidence="10 11" key="1">
    <citation type="submission" date="2024-09" db="EMBL/GenBank/DDBJ databases">
        <authorList>
            <person name="Ruan L."/>
        </authorList>
    </citation>
    <scope>NUCLEOTIDE SEQUENCE [LARGE SCALE GENOMIC DNA]</scope>
    <source>
        <strain evidence="10 11">D33</strain>
    </source>
</reference>
<evidence type="ECO:0000256" key="7">
    <source>
        <dbReference type="ARBA" id="ARBA00023288"/>
    </source>
</evidence>
<dbReference type="Pfam" id="PF05504">
    <property type="entry name" value="Spore_GerAC"/>
    <property type="match status" value="1"/>
</dbReference>
<dbReference type="InterPro" id="IPR008844">
    <property type="entry name" value="Spore_GerAC-like"/>
</dbReference>
<dbReference type="InterPro" id="IPR046953">
    <property type="entry name" value="Spore_GerAC-like_C"/>
</dbReference>
<evidence type="ECO:0000313" key="10">
    <source>
        <dbReference type="EMBL" id="MFB5681242.1"/>
    </source>
</evidence>
<feature type="domain" description="Spore germination protein N-terminal" evidence="9">
    <location>
        <begin position="26"/>
        <end position="203"/>
    </location>
</feature>
<dbReference type="RefSeq" id="WP_375525028.1">
    <property type="nucleotide sequence ID" value="NZ_JBHILM010000009.1"/>
</dbReference>
<keyword evidence="6" id="KW-0564">Palmitate</keyword>
<dbReference type="PANTHER" id="PTHR35789:SF1">
    <property type="entry name" value="SPORE GERMINATION PROTEIN B3"/>
    <property type="match status" value="1"/>
</dbReference>
<comment type="caution">
    <text evidence="10">The sequence shown here is derived from an EMBL/GenBank/DDBJ whole genome shotgun (WGS) entry which is preliminary data.</text>
</comment>
<dbReference type="PANTHER" id="PTHR35789">
    <property type="entry name" value="SPORE GERMINATION PROTEIN B3"/>
    <property type="match status" value="1"/>
</dbReference>
<evidence type="ECO:0000259" key="8">
    <source>
        <dbReference type="Pfam" id="PF05504"/>
    </source>
</evidence>
<name>A0ABV5B6C0_9BACL</name>
<evidence type="ECO:0000256" key="6">
    <source>
        <dbReference type="ARBA" id="ARBA00023139"/>
    </source>
</evidence>
<dbReference type="Pfam" id="PF25198">
    <property type="entry name" value="Spore_GerAC_N"/>
    <property type="match status" value="1"/>
</dbReference>
<proteinExistence type="inferred from homology"/>
<evidence type="ECO:0000256" key="4">
    <source>
        <dbReference type="ARBA" id="ARBA00022729"/>
    </source>
</evidence>
<evidence type="ECO:0000256" key="5">
    <source>
        <dbReference type="ARBA" id="ARBA00023136"/>
    </source>
</evidence>
<comment type="similarity">
    <text evidence="2">Belongs to the GerABKC lipoprotein family.</text>
</comment>
<organism evidence="10 11">
    <name type="scientific">Paenibacillus terreus</name>
    <dbReference type="NCBI Taxonomy" id="1387834"/>
    <lineage>
        <taxon>Bacteria</taxon>
        <taxon>Bacillati</taxon>
        <taxon>Bacillota</taxon>
        <taxon>Bacilli</taxon>
        <taxon>Bacillales</taxon>
        <taxon>Paenibacillaceae</taxon>
        <taxon>Paenibacillus</taxon>
    </lineage>
</organism>